<feature type="region of interest" description="Disordered" evidence="1">
    <location>
        <begin position="1114"/>
        <end position="1174"/>
    </location>
</feature>
<comment type="caution">
    <text evidence="2">The sequence shown here is derived from an EMBL/GenBank/DDBJ whole genome shotgun (WGS) entry which is preliminary data.</text>
</comment>
<feature type="region of interest" description="Disordered" evidence="1">
    <location>
        <begin position="372"/>
        <end position="417"/>
    </location>
</feature>
<feature type="compositionally biased region" description="Acidic residues" evidence="1">
    <location>
        <begin position="1155"/>
        <end position="1166"/>
    </location>
</feature>
<accession>A0AAV7NEP1</accession>
<reference evidence="2" key="1">
    <citation type="journal article" date="2022" name="bioRxiv">
        <title>Sequencing and chromosome-scale assembly of the giantPleurodeles waltlgenome.</title>
        <authorList>
            <person name="Brown T."/>
            <person name="Elewa A."/>
            <person name="Iarovenko S."/>
            <person name="Subramanian E."/>
            <person name="Araus A.J."/>
            <person name="Petzold A."/>
            <person name="Susuki M."/>
            <person name="Suzuki K.-i.T."/>
            <person name="Hayashi T."/>
            <person name="Toyoda A."/>
            <person name="Oliveira C."/>
            <person name="Osipova E."/>
            <person name="Leigh N.D."/>
            <person name="Simon A."/>
            <person name="Yun M.H."/>
        </authorList>
    </citation>
    <scope>NUCLEOTIDE SEQUENCE</scope>
    <source>
        <strain evidence="2">20211129_DDA</strain>
        <tissue evidence="2">Liver</tissue>
    </source>
</reference>
<protein>
    <recommendedName>
        <fullName evidence="4">A-kinase anchor protein 11</fullName>
    </recommendedName>
</protein>
<dbReference type="PANTHER" id="PTHR10226">
    <property type="entry name" value="A KINASE ANCHOR PROTEIN"/>
    <property type="match status" value="1"/>
</dbReference>
<gene>
    <name evidence="2" type="ORF">NDU88_002766</name>
</gene>
<evidence type="ECO:0000256" key="1">
    <source>
        <dbReference type="SAM" id="MobiDB-lite"/>
    </source>
</evidence>
<keyword evidence="3" id="KW-1185">Reference proteome</keyword>
<dbReference type="InterPro" id="IPR008382">
    <property type="entry name" value="SPHK1-interactor_AKAP_110"/>
</dbReference>
<name>A0AAV7NEP1_PLEWA</name>
<dbReference type="Proteomes" id="UP001066276">
    <property type="component" value="Chromosome 8"/>
</dbReference>
<proteinExistence type="predicted"/>
<dbReference type="PANTHER" id="PTHR10226:SF3">
    <property type="entry name" value="A-KINASE ANCHOR PROTEIN 11"/>
    <property type="match status" value="1"/>
</dbReference>
<organism evidence="2 3">
    <name type="scientific">Pleurodeles waltl</name>
    <name type="common">Iberian ribbed newt</name>
    <dbReference type="NCBI Taxonomy" id="8319"/>
    <lineage>
        <taxon>Eukaryota</taxon>
        <taxon>Metazoa</taxon>
        <taxon>Chordata</taxon>
        <taxon>Craniata</taxon>
        <taxon>Vertebrata</taxon>
        <taxon>Euteleostomi</taxon>
        <taxon>Amphibia</taxon>
        <taxon>Batrachia</taxon>
        <taxon>Caudata</taxon>
        <taxon>Salamandroidea</taxon>
        <taxon>Salamandridae</taxon>
        <taxon>Pleurodelinae</taxon>
        <taxon>Pleurodeles</taxon>
    </lineage>
</organism>
<feature type="region of interest" description="Disordered" evidence="1">
    <location>
        <begin position="1725"/>
        <end position="1762"/>
    </location>
</feature>
<feature type="compositionally biased region" description="Pro residues" evidence="1">
    <location>
        <begin position="1123"/>
        <end position="1132"/>
    </location>
</feature>
<evidence type="ECO:0000313" key="3">
    <source>
        <dbReference type="Proteomes" id="UP001066276"/>
    </source>
</evidence>
<evidence type="ECO:0008006" key="4">
    <source>
        <dbReference type="Google" id="ProtNLM"/>
    </source>
</evidence>
<dbReference type="GO" id="GO:0008104">
    <property type="term" value="P:intracellular protein localization"/>
    <property type="evidence" value="ECO:0007669"/>
    <property type="project" value="TreeGrafter"/>
</dbReference>
<evidence type="ECO:0000313" key="2">
    <source>
        <dbReference type="EMBL" id="KAJ1114531.1"/>
    </source>
</evidence>
<dbReference type="GO" id="GO:0005737">
    <property type="term" value="C:cytoplasm"/>
    <property type="evidence" value="ECO:0007669"/>
    <property type="project" value="TreeGrafter"/>
</dbReference>
<dbReference type="EMBL" id="JANPWB010000012">
    <property type="protein sequence ID" value="KAJ1114531.1"/>
    <property type="molecule type" value="Genomic_DNA"/>
</dbReference>
<sequence length="1863" mass="205654">MSNQSPEHRGKKKVSTKSGDQERLIEITFLSLSEDTNAAHIQDLGALFLELPDLLKSLHLYSLNDHEVIFLRDTKKPLRQTDDHVQQAHLTRILCLMKASPTFPRLKVDSIFNLLSKYTMTLRYTLDLHSQQKLHPDSSHAEDDDTNQSVSSIEDDFVTAFEHLEEEEPPNTHEVLGRICGTTRIQRDVASQTVPAHCLNSSGSKIIVNSSRHKSSSASFINISGLKDLSHSPLKTSVTTSVSDVWSQGSFCRPSSASSQVPHLLRKDVLSPPAESSDSDCSSPSPIIFLDEEGYQKSLQATLDLPKIPVAKDDIEDSDSEVSEFFDSFDQFDDSDHSLESSHHLKGEPLLEKSPQMRRCLKEKSFSTGMNPHRFKFDRPTLPANVRKPTPRKPASPFGPRSDTPGSPLPVKTSGEDAGSLFSPISSAFSPLGSCATSECCYRQCGHGDTIGHEMSYHTCSDFADSVSLDILGSAIHSHSKMVQKRRRSLPYLGLVVAKEEQEETIKFKAKTFDKETDRKSHRKQKTLLVKGSVQRFAAELVEKSFGSAFKDLQRGVSTCTNALCHLASKLTSSVFQMAFYEIGCRHAFSLKERAISGLASFMVSEAVSSALSELQCVKKQMITNTVARFAADLAEELVFEGIMEVCQFSQPSTPTAAHQWLFECENKVVKSYAKDLSESVIQEAFIELSQADVTFTTQAAISVSLDSIKYGNAESMMQSTQTCTVSPKFQDRNLTTLSFSLEPEKVYTIEQALFFTSGVVSSISVPLAGSALCQSPSSFDGKMKENICPVERKCSDVTHVSDLAEQERKHICSVRNACLSSEVSHTTTDQIDLNQRNVDVSSSSDQVVKPDTLTGFSGNMVNMIVNEAYEVINSTSATKTVDEYADYLTRKIVVKPPTYSTSLPKDKSRTVFADQLAKYIVKQSVDESILMQTSELRMAAPDVNSHIGVKNIELGKQRHVPRSREHQQIPLKCVSSRPSSQASIQHSVLKYCPEEHKGHVADILSALAPYVENKKYVNEGVTGPEITRGTHDTFASCEVQKSTTGPSVRSSMQTNCVSSLMFDSGEALQVEGKPRGQDIYFSTLPDPPPPTPLAPTPVRADRNLRKVTKKLKGELAKEYAPATPPSTPRNPPVNGQESEQKEEFMLKLVTSLSEEVESSEDDEQSESFVEKSEKTSAYASNLANHIVSIATEMASFYLDDKAGPVEIDKRQSLLGLLNERWGYTTCMKNITEGTLTSLWNYAGDMAAAVLSDAKRTAVTRHHKLLHLKKVNCPIVGLGRRRNSSDCRSSERICGVAGQWSRETSGSVLSLPLSSGSPGLTSKYPSCESVTDEYAGHVLQVLKREGASSELIMDQYASRLAYRAIKSGLQQAARGVKLKYSKRIFPTKSSQVTTAQDGHRFLSKDCPQTTDFDRMTSTGMKHHCGDNAWGSSDDIPRNECTDLLHFAESLAHSITCDVRRKLKMSTVCLPKSLTDSCLYKRSTVDEVAGDILISSFSKTLLPFSEKHKLYHSTGSLNEYGYSEGFIQAIEQYARKVVDDTLELSLNSVGLRAAESRKKIDKFQSPEQMASLSTSDCRYCKLKDQCYSTRGACHYVPGQAPPYRIKQLTKPKCNNGGQKSRAAHIDIPKIHIDPEQRAVLAEKIVTAAIEKAERELSNTSLAADSGIGHDAVSFAESLTTEIMTSAMTNIGHTINISSFGKEVIQLGDSAPNQQLSLSVGDDSTGSWSNLSFEDEHPDESSSFLHLSDSDGAEERDEDVKGAAEGHSGRMLLIKNIDIESSTVDPQLRIALQWAVASECAVSELRFQDSIKREFVTLSKRLREKDWKVGDLLHAVLKYCEIMEKTSESERGPHKPLFGWILENV</sequence>
<dbReference type="GO" id="GO:0051018">
    <property type="term" value="F:protein kinase A binding"/>
    <property type="evidence" value="ECO:0007669"/>
    <property type="project" value="TreeGrafter"/>
</dbReference>